<dbReference type="EMBL" id="JADBED010000001">
    <property type="protein sequence ID" value="MBE1523770.1"/>
    <property type="molecule type" value="Genomic_DNA"/>
</dbReference>
<organism evidence="2 3">
    <name type="scientific">Nesterenkonia lutea</name>
    <dbReference type="NCBI Taxonomy" id="272919"/>
    <lineage>
        <taxon>Bacteria</taxon>
        <taxon>Bacillati</taxon>
        <taxon>Actinomycetota</taxon>
        <taxon>Actinomycetes</taxon>
        <taxon>Micrococcales</taxon>
        <taxon>Micrococcaceae</taxon>
        <taxon>Nesterenkonia</taxon>
    </lineage>
</organism>
<evidence type="ECO:0000313" key="2">
    <source>
        <dbReference type="EMBL" id="MBE1523770.1"/>
    </source>
</evidence>
<comment type="caution">
    <text evidence="2">The sequence shown here is derived from an EMBL/GenBank/DDBJ whole genome shotgun (WGS) entry which is preliminary data.</text>
</comment>
<feature type="region of interest" description="Disordered" evidence="1">
    <location>
        <begin position="1"/>
        <end position="27"/>
    </location>
</feature>
<dbReference type="Proteomes" id="UP000643525">
    <property type="component" value="Unassembled WGS sequence"/>
</dbReference>
<accession>A0ABR9JDB0</accession>
<evidence type="ECO:0000256" key="1">
    <source>
        <dbReference type="SAM" id="MobiDB-lite"/>
    </source>
</evidence>
<dbReference type="RefSeq" id="WP_192594877.1">
    <property type="nucleotide sequence ID" value="NZ_BAAALJ010000014.1"/>
</dbReference>
<proteinExistence type="predicted"/>
<protein>
    <recommendedName>
        <fullName evidence="4">Acetone carboxylase</fullName>
    </recommendedName>
</protein>
<keyword evidence="3" id="KW-1185">Reference proteome</keyword>
<evidence type="ECO:0008006" key="4">
    <source>
        <dbReference type="Google" id="ProtNLM"/>
    </source>
</evidence>
<sequence length="91" mass="10263">MDLLNSLGAEGAQPGSQTPECSRKGCRSPAGWEVLWNNPKIHDPERRKIWLACDEHRAWLENFLAQRLFWRSTEPMGSSAEPSVGEDRGDV</sequence>
<evidence type="ECO:0000313" key="3">
    <source>
        <dbReference type="Proteomes" id="UP000643525"/>
    </source>
</evidence>
<reference evidence="2 3" key="1">
    <citation type="submission" date="2020-10" db="EMBL/GenBank/DDBJ databases">
        <title>Sequencing the genomes of 1000 actinobacteria strains.</title>
        <authorList>
            <person name="Klenk H.-P."/>
        </authorList>
    </citation>
    <scope>NUCLEOTIDE SEQUENCE [LARGE SCALE GENOMIC DNA]</scope>
    <source>
        <strain evidence="2 3">DSM 15666</strain>
    </source>
</reference>
<gene>
    <name evidence="2" type="ORF">H4W27_000888</name>
</gene>
<name>A0ABR9JDB0_9MICC</name>